<accession>A0AA39PJC8</accession>
<evidence type="ECO:0000313" key="1">
    <source>
        <dbReference type="EMBL" id="KAK0485365.1"/>
    </source>
</evidence>
<dbReference type="AlphaFoldDB" id="A0AA39PJC8"/>
<keyword evidence="2" id="KW-1185">Reference proteome</keyword>
<proteinExistence type="predicted"/>
<evidence type="ECO:0000313" key="2">
    <source>
        <dbReference type="Proteomes" id="UP001175228"/>
    </source>
</evidence>
<comment type="caution">
    <text evidence="1">The sequence shown here is derived from an EMBL/GenBank/DDBJ whole genome shotgun (WGS) entry which is preliminary data.</text>
</comment>
<organism evidence="1 2">
    <name type="scientific">Armillaria luteobubalina</name>
    <dbReference type="NCBI Taxonomy" id="153913"/>
    <lineage>
        <taxon>Eukaryota</taxon>
        <taxon>Fungi</taxon>
        <taxon>Dikarya</taxon>
        <taxon>Basidiomycota</taxon>
        <taxon>Agaricomycotina</taxon>
        <taxon>Agaricomycetes</taxon>
        <taxon>Agaricomycetidae</taxon>
        <taxon>Agaricales</taxon>
        <taxon>Marasmiineae</taxon>
        <taxon>Physalacriaceae</taxon>
        <taxon>Armillaria</taxon>
    </lineage>
</organism>
<gene>
    <name evidence="1" type="ORF">EDD18DRAFT_1111512</name>
</gene>
<dbReference type="EMBL" id="JAUEPU010000051">
    <property type="protein sequence ID" value="KAK0485365.1"/>
    <property type="molecule type" value="Genomic_DNA"/>
</dbReference>
<sequence>MPFFEFSSQTCPSHGCPALGCKVSYGEISAKEVDAIIAQSDVDDAELSAASLHHHGRVLFVDNEASEASQHSDDLSADDKAVAMDCESDIRSSSSMEVIHIVTPIALDNESAGGESVAQADSLEALEEVQPSCPHQSKTKMAKGAHIDKLSILLTTGNSKDIATDDDLKRDLTTWKPFERHSSHSMKKEVLSSNAHLEEELSINPVTDTLTKTMTMSKAKAPLSAPKDVPNENKSDCKAPISNQSSCTSATVSSVPSPIKCTLSKSTRKVDAPVTISTTSGKRTSSRKSATKALASVVEKKAEPLFLPSDSGLSLPFFGFGDMLTYYVDGTGSAPPPDLHAQLSADLAALLGTQRDASTTDPKDPALCAMQPALMEDHLITLGVYKSLPAPGSLVEAFKFGSYRAFVNLACVPHSLLSFEKRSLHFSGSNVVCMMTGLITECMFGASNCCADTSSQSSPTKGHQGSPMKKLLPTLALGPGVLKSLPHFTMSHDLDAFTMVSMGYYLTAWESYSKEPHLTPNILFVIILGSVPKKDKLEVLSFLK</sequence>
<reference evidence="1" key="1">
    <citation type="submission" date="2023-06" db="EMBL/GenBank/DDBJ databases">
        <authorList>
            <consortium name="Lawrence Berkeley National Laboratory"/>
            <person name="Ahrendt S."/>
            <person name="Sahu N."/>
            <person name="Indic B."/>
            <person name="Wong-Bajracharya J."/>
            <person name="Merenyi Z."/>
            <person name="Ke H.-M."/>
            <person name="Monk M."/>
            <person name="Kocsube S."/>
            <person name="Drula E."/>
            <person name="Lipzen A."/>
            <person name="Balint B."/>
            <person name="Henrissat B."/>
            <person name="Andreopoulos B."/>
            <person name="Martin F.M."/>
            <person name="Harder C.B."/>
            <person name="Rigling D."/>
            <person name="Ford K.L."/>
            <person name="Foster G.D."/>
            <person name="Pangilinan J."/>
            <person name="Papanicolaou A."/>
            <person name="Barry K."/>
            <person name="LaButti K."/>
            <person name="Viragh M."/>
            <person name="Koriabine M."/>
            <person name="Yan M."/>
            <person name="Riley R."/>
            <person name="Champramary S."/>
            <person name="Plett K.L."/>
            <person name="Tsai I.J."/>
            <person name="Slot J."/>
            <person name="Sipos G."/>
            <person name="Plett J."/>
            <person name="Nagy L.G."/>
            <person name="Grigoriev I.V."/>
        </authorList>
    </citation>
    <scope>NUCLEOTIDE SEQUENCE</scope>
    <source>
        <strain evidence="1">HWK02</strain>
    </source>
</reference>
<dbReference type="Proteomes" id="UP001175228">
    <property type="component" value="Unassembled WGS sequence"/>
</dbReference>
<protein>
    <submittedName>
        <fullName evidence="1">Uncharacterized protein</fullName>
    </submittedName>
</protein>
<name>A0AA39PJC8_9AGAR</name>